<organism evidence="1 2">
    <name type="scientific">Eretmocerus hayati</name>
    <dbReference type="NCBI Taxonomy" id="131215"/>
    <lineage>
        <taxon>Eukaryota</taxon>
        <taxon>Metazoa</taxon>
        <taxon>Ecdysozoa</taxon>
        <taxon>Arthropoda</taxon>
        <taxon>Hexapoda</taxon>
        <taxon>Insecta</taxon>
        <taxon>Pterygota</taxon>
        <taxon>Neoptera</taxon>
        <taxon>Endopterygota</taxon>
        <taxon>Hymenoptera</taxon>
        <taxon>Apocrita</taxon>
        <taxon>Proctotrupomorpha</taxon>
        <taxon>Chalcidoidea</taxon>
        <taxon>Aphelinidae</taxon>
        <taxon>Aphelininae</taxon>
        <taxon>Eretmocerus</taxon>
    </lineage>
</organism>
<comment type="caution">
    <text evidence="1">The sequence shown here is derived from an EMBL/GenBank/DDBJ whole genome shotgun (WGS) entry which is preliminary data.</text>
</comment>
<dbReference type="Proteomes" id="UP001239111">
    <property type="component" value="Chromosome 1"/>
</dbReference>
<name>A0ACC2PGP6_9HYME</name>
<reference evidence="1" key="1">
    <citation type="submission" date="2023-04" db="EMBL/GenBank/DDBJ databases">
        <title>A chromosome-level genome assembly of the parasitoid wasp Eretmocerus hayati.</title>
        <authorList>
            <person name="Zhong Y."/>
            <person name="Liu S."/>
            <person name="Liu Y."/>
        </authorList>
    </citation>
    <scope>NUCLEOTIDE SEQUENCE</scope>
    <source>
        <strain evidence="1">ZJU_SS_LIU_2023</strain>
    </source>
</reference>
<dbReference type="EMBL" id="CM056741">
    <property type="protein sequence ID" value="KAJ8682750.1"/>
    <property type="molecule type" value="Genomic_DNA"/>
</dbReference>
<sequence>MDSDGRLGCEEFVLAMHLCDMAKAGEVIPTALPPDLIPPTFRRQRQSSVSSQGVPENVDPLAGMPQSSFEDKRKENFDKGQAELERRRKALSEIQRKEQEERERKEREEAEKREKLRLEQERRRQAELEQQLMRQKEIEEEKEEQRKRAQEQREAARKEMERQRQLEWEKQKSLELQAQRQKEQEALLKLKAKNQSLTIELGTLNERVKELSQKICDTRVGVSGVKTTIDGMRTTRDQQLQEMSALKNKLREQNQRLLACSQEKARLEAKSKAQDAAGQEAQKLALANKQIALKQMKDKIADLEQEVKEKEKEVENSNKQLDELQSQLETMYDNCLELNTKFEEKKSKILEMRQSATQAGFSSSAWGDDAWGTSPTPEVDVDSWPTDDTATIQTTAQITEADLIGKKYRALYEFVARNQDEISFQPGDIIIVSPVQNAEPGWLAGEIRGHTGWFPESYVEPLEVGTIASTTDAFAHQDSLEKRTLEEIAEVPENVSDAGSAVGEGPYVEPIIPKLGEGQLCNDSAITLYAYKPTLEEHLSFGKGEKITIKEQQDIWCYGESSFGKAGWFPKSYVKIDVSNGQDTKVSAGDGLNEYYVSLYQYASNESGDLDFNQGEIILVTKKDGDWWTGVIGDRTGIFPSNYVEKYDMPDQSATRAAAAKVETQQSQSAEKPLNKPLEKTAEQLEEERAEAEDRAELPDFSAMSNQQRGRKPEIVQVIAPYKATSAEQLDLQKGQLITIRKKTESGWWEGELQARGKKRQIGWFPSSYVKLLISTSNRSTPVSHRYQDSPTGDPFAEKVMALYPYKAQNEDELSFEKGDVIVVLSKDEESWWRGELNGVSGVFPSNYVSPMFNDSFGEDSMSLLDPMEKKRQEYIKELIVTEEAYIVDMQLVHEVFEKPLIASMVLTVDQVEKIFINWRDILACNDNFLRTLRIRRDNSEGGIVRMIGDILCESIPRMSAYVRFCSCQLSAASYLQWLTVNNPAFVEVSQRCQQDPRTKGMPLSSFLIKPMQRITKYPLLIKKILEHTRSDHPDKQYLQEALVKADEFCTQVNEGVREKENSDRLEWLQTHVSCDGLGEQIVFNSLTNSLGPRKLLHFGILHKSKSGKELVGFLTNDFLLFAQPMKSIPAGQQFSFERYEHHKFKLYRKPIFLQELTLQSETELNGINGGSSSRNSTGSPGLSWINGSSESNGPTGTGSESGRLLRIGDSRKAMSLLAPTANECNMWIRRIAEARRQFAENERCRLQRQRSKQAQFKACGRILVTVLEGSSLKTTNGKCNAFCKVSMGSQEERTIVVSGTDCPVWDASMQFQVKNLHEDTLCITIFDKGYFSPDEFLGRAEVRVVDIMRDTTDTCGPITKRIKLREVDRGDVVLKLDLRLFSSR</sequence>
<accession>A0ACC2PGP6</accession>
<evidence type="ECO:0000313" key="2">
    <source>
        <dbReference type="Proteomes" id="UP001239111"/>
    </source>
</evidence>
<keyword evidence="2" id="KW-1185">Reference proteome</keyword>
<protein>
    <submittedName>
        <fullName evidence="1">Uncharacterized protein</fullName>
    </submittedName>
</protein>
<gene>
    <name evidence="1" type="ORF">QAD02_018542</name>
</gene>
<proteinExistence type="predicted"/>
<evidence type="ECO:0000313" key="1">
    <source>
        <dbReference type="EMBL" id="KAJ8682750.1"/>
    </source>
</evidence>